<dbReference type="STRING" id="1484.SA87_00940"/>
<feature type="transmembrane region" description="Helical" evidence="1">
    <location>
        <begin position="295"/>
        <end position="320"/>
    </location>
</feature>
<feature type="transmembrane region" description="Helical" evidence="1">
    <location>
        <begin position="332"/>
        <end position="349"/>
    </location>
</feature>
<dbReference type="EMBL" id="JXBB01000031">
    <property type="protein sequence ID" value="OAR03978.1"/>
    <property type="molecule type" value="Genomic_DNA"/>
</dbReference>
<reference evidence="2 3" key="1">
    <citation type="submission" date="2015-09" db="EMBL/GenBank/DDBJ databases">
        <title>Draft genome sequence of Hydrogenibacillus schlegelii DSM 2000.</title>
        <authorList>
            <person name="Hemp J."/>
        </authorList>
    </citation>
    <scope>NUCLEOTIDE SEQUENCE [LARGE SCALE GENOMIC DNA]</scope>
    <source>
        <strain evidence="2 3">MA 48</strain>
    </source>
</reference>
<dbReference type="AlphaFoldDB" id="A0A179IMV7"/>
<evidence type="ECO:0000256" key="1">
    <source>
        <dbReference type="SAM" id="Phobius"/>
    </source>
</evidence>
<dbReference type="Proteomes" id="UP000243024">
    <property type="component" value="Unassembled WGS sequence"/>
</dbReference>
<feature type="transmembrane region" description="Helical" evidence="1">
    <location>
        <begin position="250"/>
        <end position="275"/>
    </location>
</feature>
<feature type="transmembrane region" description="Helical" evidence="1">
    <location>
        <begin position="20"/>
        <end position="46"/>
    </location>
</feature>
<name>A0A179IMV7_HYDSH</name>
<keyword evidence="3" id="KW-1185">Reference proteome</keyword>
<accession>A0A179IMV7</accession>
<comment type="caution">
    <text evidence="2">The sequence shown here is derived from an EMBL/GenBank/DDBJ whole genome shotgun (WGS) entry which is preliminary data.</text>
</comment>
<evidence type="ECO:0008006" key="4">
    <source>
        <dbReference type="Google" id="ProtNLM"/>
    </source>
</evidence>
<evidence type="ECO:0000313" key="2">
    <source>
        <dbReference type="EMBL" id="OAR03978.1"/>
    </source>
</evidence>
<organism evidence="2 3">
    <name type="scientific">Hydrogenibacillus schlegelii</name>
    <name type="common">Bacillus schlegelii</name>
    <dbReference type="NCBI Taxonomy" id="1484"/>
    <lineage>
        <taxon>Bacteria</taxon>
        <taxon>Bacillati</taxon>
        <taxon>Bacillota</taxon>
        <taxon>Bacilli</taxon>
        <taxon>Bacillales</taxon>
        <taxon>Bacillales Family X. Incertae Sedis</taxon>
        <taxon>Hydrogenibacillus</taxon>
    </lineage>
</organism>
<gene>
    <name evidence="2" type="ORF">SA87_00940</name>
</gene>
<dbReference type="OrthoDB" id="5179451at2"/>
<proteinExistence type="predicted"/>
<keyword evidence="1" id="KW-0472">Membrane</keyword>
<keyword evidence="1" id="KW-0812">Transmembrane</keyword>
<keyword evidence="1" id="KW-1133">Transmembrane helix</keyword>
<evidence type="ECO:0000313" key="3">
    <source>
        <dbReference type="Proteomes" id="UP000243024"/>
    </source>
</evidence>
<protein>
    <recommendedName>
        <fullName evidence="4">ABC3 transporter permease protein domain-containing protein</fullName>
    </recommendedName>
</protein>
<sequence>MHEVWGGFGMALRRWPTAIVFAGMIAVATTVLSFALVDVLAQVAVLRGAKELRERHAVVFAPYYPYGMESSVDDHTVKFLMDLIDRQEAYTAVVYNMGLDDPNFAGGHPTLVLFGDIISKLFPDLKICDPAPCAARGAKLAGQEIDSVIIAGERIPVVNTLPPGTTFFDPGVAGLPLDNRIVIRAPTKLLPLLHPIEREEALVRAVLLGPSEEDVDAYVSGCAEGGLFLVPQDVAVDQPQKFRQIMMTSAMYIIGMLGFLALVFAAFMSSARVRFLEERRAFRIRQMYGATPLHIMLRIGGFLAAVLLVPQEILLFLMWMFFQVAGVPAPEAALWVMLALVFVFIFLWISSVREVLSREEIGWWA</sequence>